<name>A0A2C7AEL5_9PROT</name>
<gene>
    <name evidence="2" type="ORF">CR162_05935</name>
</gene>
<organism evidence="2 3">
    <name type="scientific">Teichococcus rhizosphaerae</name>
    <dbReference type="NCBI Taxonomy" id="1335062"/>
    <lineage>
        <taxon>Bacteria</taxon>
        <taxon>Pseudomonadati</taxon>
        <taxon>Pseudomonadota</taxon>
        <taxon>Alphaproteobacteria</taxon>
        <taxon>Acetobacterales</taxon>
        <taxon>Roseomonadaceae</taxon>
        <taxon>Roseomonas</taxon>
    </lineage>
</organism>
<dbReference type="AlphaFoldDB" id="A0A2C7AEL5"/>
<accession>A0A2C7AEL5</accession>
<proteinExistence type="predicted"/>
<dbReference type="OrthoDB" id="7277498at2"/>
<dbReference type="EMBL" id="PDNU01000006">
    <property type="protein sequence ID" value="PHK95875.1"/>
    <property type="molecule type" value="Genomic_DNA"/>
</dbReference>
<sequence length="146" mass="14892">MAQLAPIATLVGTGASLYGTVRQGQAQAAQARAQQQQEAASLSARQQQLAAQEGADAQARQDRLARTVASTRARLAAAGVSPDEGSAAAITTGLERDAAEAARSSQEALAARMAAGRSSLLREDGSLTTWLRAGSSFGGALRSLLD</sequence>
<evidence type="ECO:0000256" key="1">
    <source>
        <dbReference type="SAM" id="MobiDB-lite"/>
    </source>
</evidence>
<feature type="compositionally biased region" description="Low complexity" evidence="1">
    <location>
        <begin position="31"/>
        <end position="58"/>
    </location>
</feature>
<protein>
    <submittedName>
        <fullName evidence="2">Uncharacterized protein</fullName>
    </submittedName>
</protein>
<keyword evidence="3" id="KW-1185">Reference proteome</keyword>
<dbReference type="Proteomes" id="UP000223527">
    <property type="component" value="Unassembled WGS sequence"/>
</dbReference>
<reference evidence="2 3" key="1">
    <citation type="submission" date="2017-10" db="EMBL/GenBank/DDBJ databases">
        <authorList>
            <person name="Banno H."/>
            <person name="Chua N.-H."/>
        </authorList>
    </citation>
    <scope>NUCLEOTIDE SEQUENCE [LARGE SCALE GENOMIC DNA]</scope>
    <source>
        <strain evidence="2 3">YW11</strain>
    </source>
</reference>
<dbReference type="RefSeq" id="WP_099094614.1">
    <property type="nucleotide sequence ID" value="NZ_PDNU01000006.1"/>
</dbReference>
<feature type="region of interest" description="Disordered" evidence="1">
    <location>
        <begin position="31"/>
        <end position="64"/>
    </location>
</feature>
<evidence type="ECO:0000313" key="3">
    <source>
        <dbReference type="Proteomes" id="UP000223527"/>
    </source>
</evidence>
<evidence type="ECO:0000313" key="2">
    <source>
        <dbReference type="EMBL" id="PHK95875.1"/>
    </source>
</evidence>
<comment type="caution">
    <text evidence="2">The sequence shown here is derived from an EMBL/GenBank/DDBJ whole genome shotgun (WGS) entry which is preliminary data.</text>
</comment>